<dbReference type="RefSeq" id="WP_167939782.1">
    <property type="nucleotide sequence ID" value="NZ_JAATJA010000001.1"/>
</dbReference>
<sequence>MDIFFASDMCIDGLREGMGQLTCVGGVLVPEESLGALEKNIKAVCESHGVTGQRDLWPPQGGMSWDIDVCCSQILAHAAEHGVRGVVALWDGGHAKTDACEARNECATCALDLVARSLDERQHYGLVVAGGAEGPEAEDGALRTCFRAARDGEGCSHPERILLDALAARFEYVRLLQLAGIVVGVTACEVAGVIGDTNRLFQEVKPLLLRNKAGLVGGAGLRIFPNEEINLYKWVLGETYFSRIDRASGWFLPRAHFPWDAHG</sequence>
<organism evidence="1 2">
    <name type="scientific">Desulfobaculum xiamenense</name>
    <dbReference type="NCBI Taxonomy" id="995050"/>
    <lineage>
        <taxon>Bacteria</taxon>
        <taxon>Pseudomonadati</taxon>
        <taxon>Thermodesulfobacteriota</taxon>
        <taxon>Desulfovibrionia</taxon>
        <taxon>Desulfovibrionales</taxon>
        <taxon>Desulfovibrionaceae</taxon>
        <taxon>Desulfobaculum</taxon>
    </lineage>
</organism>
<evidence type="ECO:0000313" key="1">
    <source>
        <dbReference type="EMBL" id="NJB66665.1"/>
    </source>
</evidence>
<dbReference type="EMBL" id="JAATJA010000001">
    <property type="protein sequence ID" value="NJB66665.1"/>
    <property type="molecule type" value="Genomic_DNA"/>
</dbReference>
<evidence type="ECO:0000313" key="2">
    <source>
        <dbReference type="Proteomes" id="UP000580856"/>
    </source>
</evidence>
<keyword evidence="2" id="KW-1185">Reference proteome</keyword>
<gene>
    <name evidence="1" type="ORF">GGQ74_000305</name>
</gene>
<comment type="caution">
    <text evidence="1">The sequence shown here is derived from an EMBL/GenBank/DDBJ whole genome shotgun (WGS) entry which is preliminary data.</text>
</comment>
<name>A0A846QML1_9BACT</name>
<protein>
    <submittedName>
        <fullName evidence="1">Uncharacterized protein</fullName>
    </submittedName>
</protein>
<accession>A0A846QML1</accession>
<dbReference type="AlphaFoldDB" id="A0A846QML1"/>
<proteinExistence type="predicted"/>
<reference evidence="1 2" key="1">
    <citation type="submission" date="2020-03" db="EMBL/GenBank/DDBJ databases">
        <title>Genomic Encyclopedia of Type Strains, Phase IV (KMG-IV): sequencing the most valuable type-strain genomes for metagenomic binning, comparative biology and taxonomic classification.</title>
        <authorList>
            <person name="Goeker M."/>
        </authorList>
    </citation>
    <scope>NUCLEOTIDE SEQUENCE [LARGE SCALE GENOMIC DNA]</scope>
    <source>
        <strain evidence="1 2">DSM 24233</strain>
    </source>
</reference>
<dbReference type="Proteomes" id="UP000580856">
    <property type="component" value="Unassembled WGS sequence"/>
</dbReference>